<sequence length="530" mass="60652">MNKIILSLAFSLILPLLLFGQQTAWEESIHVHLSKNIALAGEPVWISIHVKSSEKTFLPSIAYVEVINRYGQSVSQLLVPLKDGQGSANLKLPTNINSDNYLLRSYTRSSAYTGKDGIYSQFITIINPEKPAPKTTSLVDLKTFTYQENMTASLTDKKNISKKDQLTLNIPQDGIISVSLDNPFLEQSYQGKLKNNIYQALKVNNIIPEPYGHVVHAKVKNVNSNQSYYLSAHGRQNYFNIAAPNSDGDIYFELAAFQEFNYLLAQKENEGSAMDFELISPFHPLEFIEGFQIPELKLREEDKTFLTNLILAGQVEEYYYKAELLERELVNTEISPDKTYSLDDYNRFESIETTLKEYVPEVYVRKNNKSTLFKVMNSQTGVVFQQNPLLLIDNMPILDADAFAAFDPKGIEKIDLISRTFYYNNQIFEGVISLTSKLGDFGGFELPKDALYLDYYKFAPNQILKDFHINPNREEERFPDFRNLLYWNDQAESGKDVIFPSELSGTYIIKHSFYDGKNWKTQVDKVEVVN</sequence>
<evidence type="ECO:0000313" key="1">
    <source>
        <dbReference type="EMBL" id="GGC25174.1"/>
    </source>
</evidence>
<dbReference type="Proteomes" id="UP000635885">
    <property type="component" value="Unassembled WGS sequence"/>
</dbReference>
<proteinExistence type="predicted"/>
<evidence type="ECO:0000313" key="2">
    <source>
        <dbReference type="Proteomes" id="UP000635885"/>
    </source>
</evidence>
<gene>
    <name evidence="1" type="ORF">GCM10010993_00290</name>
</gene>
<dbReference type="EMBL" id="BMFD01000001">
    <property type="protein sequence ID" value="GGC25174.1"/>
    <property type="molecule type" value="Genomic_DNA"/>
</dbReference>
<accession>A0ABQ1LKV8</accession>
<keyword evidence="2" id="KW-1185">Reference proteome</keyword>
<organism evidence="1 2">
    <name type="scientific">Belliella aquatica</name>
    <dbReference type="NCBI Taxonomy" id="1323734"/>
    <lineage>
        <taxon>Bacteria</taxon>
        <taxon>Pseudomonadati</taxon>
        <taxon>Bacteroidota</taxon>
        <taxon>Cytophagia</taxon>
        <taxon>Cytophagales</taxon>
        <taxon>Cyclobacteriaceae</taxon>
        <taxon>Belliella</taxon>
    </lineage>
</organism>
<dbReference type="RefSeq" id="WP_188438380.1">
    <property type="nucleotide sequence ID" value="NZ_BMFD01000001.1"/>
</dbReference>
<protein>
    <recommendedName>
        <fullName evidence="3">MG2 domain-containing protein</fullName>
    </recommendedName>
</protein>
<name>A0ABQ1LKV8_9BACT</name>
<comment type="caution">
    <text evidence="1">The sequence shown here is derived from an EMBL/GenBank/DDBJ whole genome shotgun (WGS) entry which is preliminary data.</text>
</comment>
<reference evidence="2" key="1">
    <citation type="journal article" date="2019" name="Int. J. Syst. Evol. Microbiol.">
        <title>The Global Catalogue of Microorganisms (GCM) 10K type strain sequencing project: providing services to taxonomists for standard genome sequencing and annotation.</title>
        <authorList>
            <consortium name="The Broad Institute Genomics Platform"/>
            <consortium name="The Broad Institute Genome Sequencing Center for Infectious Disease"/>
            <person name="Wu L."/>
            <person name="Ma J."/>
        </authorList>
    </citation>
    <scope>NUCLEOTIDE SEQUENCE [LARGE SCALE GENOMIC DNA]</scope>
    <source>
        <strain evidence="2">CGMCC 1.12479</strain>
    </source>
</reference>
<evidence type="ECO:0008006" key="3">
    <source>
        <dbReference type="Google" id="ProtNLM"/>
    </source>
</evidence>